<accession>A0AA45WMU4</accession>
<gene>
    <name evidence="3" type="ORF">SAMN06264868_11420</name>
</gene>
<evidence type="ECO:0000313" key="3">
    <source>
        <dbReference type="EMBL" id="SMP15803.1"/>
    </source>
</evidence>
<proteinExistence type="predicted"/>
<feature type="transmembrane region" description="Helical" evidence="2">
    <location>
        <begin position="184"/>
        <end position="206"/>
    </location>
</feature>
<keyword evidence="2" id="KW-0472">Membrane</keyword>
<keyword evidence="2" id="KW-0812">Transmembrane</keyword>
<protein>
    <submittedName>
        <fullName evidence="3">Uncharacterized protein</fullName>
    </submittedName>
</protein>
<feature type="transmembrane region" description="Helical" evidence="2">
    <location>
        <begin position="118"/>
        <end position="140"/>
    </location>
</feature>
<comment type="caution">
    <text evidence="3">The sequence shown here is derived from an EMBL/GenBank/DDBJ whole genome shotgun (WGS) entry which is preliminary data.</text>
</comment>
<dbReference type="RefSeq" id="WP_265134736.1">
    <property type="nucleotide sequence ID" value="NZ_FXTX01000014.1"/>
</dbReference>
<feature type="coiled-coil region" evidence="1">
    <location>
        <begin position="208"/>
        <end position="235"/>
    </location>
</feature>
<dbReference type="Proteomes" id="UP001157947">
    <property type="component" value="Unassembled WGS sequence"/>
</dbReference>
<evidence type="ECO:0000256" key="1">
    <source>
        <dbReference type="SAM" id="Coils"/>
    </source>
</evidence>
<keyword evidence="1" id="KW-0175">Coiled coil</keyword>
<reference evidence="3" key="1">
    <citation type="submission" date="2017-05" db="EMBL/GenBank/DDBJ databases">
        <authorList>
            <person name="Varghese N."/>
            <person name="Submissions S."/>
        </authorList>
    </citation>
    <scope>NUCLEOTIDE SEQUENCE</scope>
    <source>
        <strain evidence="3">DSM 18763</strain>
    </source>
</reference>
<evidence type="ECO:0000256" key="2">
    <source>
        <dbReference type="SAM" id="Phobius"/>
    </source>
</evidence>
<dbReference type="EMBL" id="FXTX01000014">
    <property type="protein sequence ID" value="SMP15803.1"/>
    <property type="molecule type" value="Genomic_DNA"/>
</dbReference>
<dbReference type="AlphaFoldDB" id="A0AA45WMU4"/>
<keyword evidence="4" id="KW-1185">Reference proteome</keyword>
<keyword evidence="2" id="KW-1133">Transmembrane helix</keyword>
<feature type="transmembrane region" description="Helical" evidence="2">
    <location>
        <begin position="147"/>
        <end position="172"/>
    </location>
</feature>
<organism evidence="3 4">
    <name type="scientific">Venenivibrio stagnispumantis</name>
    <dbReference type="NCBI Taxonomy" id="407998"/>
    <lineage>
        <taxon>Bacteria</taxon>
        <taxon>Pseudomonadati</taxon>
        <taxon>Aquificota</taxon>
        <taxon>Aquificia</taxon>
        <taxon>Aquificales</taxon>
        <taxon>Hydrogenothermaceae</taxon>
        <taxon>Venenivibrio</taxon>
    </lineage>
</organism>
<sequence length="333" mass="35904">MLPFLLLAGAALAAGAGVKKGLDALEKNEEIKEIANYIKENDKKTKRKFLRAKDEVQSAADNAKIIMKEVYGIKLPHLYNLISSIKNIEGSIRKNELKSDVNLNLGRVKTEIMELKDILTGIGTSLASGVAAGVASNVLITNLVMSIGVASTGTALSALSGAAATNAFLAFLGGGSLAAGGGGMALGSIVLGGITFAPAILIGGFIMDEKMKGKLEDAKQELAKAEKVFEARREGVRFYNKLSSLIKEYSNLMYNLSMIVDREINRVNDIIRRYGYNAFDYDMVAMEEIRKAFKVLSIGAQLGKLEIIKSNGVINKDFGRKLQEHKLVLGNLE</sequence>
<evidence type="ECO:0000313" key="4">
    <source>
        <dbReference type="Proteomes" id="UP001157947"/>
    </source>
</evidence>
<name>A0AA45WMU4_9AQUI</name>